<reference evidence="2 3" key="1">
    <citation type="submission" date="2019-03" db="EMBL/GenBank/DDBJ databases">
        <authorList>
            <person name="Nijsse B."/>
        </authorList>
    </citation>
    <scope>NUCLEOTIDE SEQUENCE [LARGE SCALE GENOMIC DNA]</scope>
    <source>
        <strain evidence="2">Desulfoluna butyratoxydans MSL71</strain>
    </source>
</reference>
<dbReference type="InterPro" id="IPR018490">
    <property type="entry name" value="cNMP-bd_dom_sf"/>
</dbReference>
<dbReference type="InterPro" id="IPR014710">
    <property type="entry name" value="RmlC-like_jellyroll"/>
</dbReference>
<accession>A0A4U8YN97</accession>
<dbReference type="EMBL" id="CAADHO010000006">
    <property type="protein sequence ID" value="VFQ45546.1"/>
    <property type="molecule type" value="Genomic_DNA"/>
</dbReference>
<gene>
    <name evidence="2" type="ORF">MSL71_32070</name>
</gene>
<dbReference type="Pfam" id="PF07238">
    <property type="entry name" value="PilZ"/>
    <property type="match status" value="1"/>
</dbReference>
<dbReference type="SUPFAM" id="SSF51206">
    <property type="entry name" value="cAMP-binding domain-like"/>
    <property type="match status" value="1"/>
</dbReference>
<dbReference type="CDD" id="cd00038">
    <property type="entry name" value="CAP_ED"/>
    <property type="match status" value="1"/>
</dbReference>
<organism evidence="2 3">
    <name type="scientific">Desulfoluna butyratoxydans</name>
    <dbReference type="NCBI Taxonomy" id="231438"/>
    <lineage>
        <taxon>Bacteria</taxon>
        <taxon>Pseudomonadati</taxon>
        <taxon>Thermodesulfobacteriota</taxon>
        <taxon>Desulfobacteria</taxon>
        <taxon>Desulfobacterales</taxon>
        <taxon>Desulfolunaceae</taxon>
        <taxon>Desulfoluna</taxon>
    </lineage>
</organism>
<keyword evidence="3" id="KW-1185">Reference proteome</keyword>
<evidence type="ECO:0000313" key="2">
    <source>
        <dbReference type="EMBL" id="VFQ45546.1"/>
    </source>
</evidence>
<dbReference type="Pfam" id="PF00027">
    <property type="entry name" value="cNMP_binding"/>
    <property type="match status" value="1"/>
</dbReference>
<dbReference type="SUPFAM" id="SSF48371">
    <property type="entry name" value="ARM repeat"/>
    <property type="match status" value="1"/>
</dbReference>
<dbReference type="SMART" id="SM00100">
    <property type="entry name" value="cNMP"/>
    <property type="match status" value="1"/>
</dbReference>
<dbReference type="PROSITE" id="PS50042">
    <property type="entry name" value="CNMP_BINDING_3"/>
    <property type="match status" value="1"/>
</dbReference>
<feature type="domain" description="Cyclic nucleotide-binding" evidence="1">
    <location>
        <begin position="848"/>
        <end position="946"/>
    </location>
</feature>
<dbReference type="Gene3D" id="2.60.120.10">
    <property type="entry name" value="Jelly Rolls"/>
    <property type="match status" value="1"/>
</dbReference>
<dbReference type="Gene3D" id="1.25.10.10">
    <property type="entry name" value="Leucine-rich Repeat Variant"/>
    <property type="match status" value="1"/>
</dbReference>
<dbReference type="GO" id="GO:0035438">
    <property type="term" value="F:cyclic-di-GMP binding"/>
    <property type="evidence" value="ECO:0007669"/>
    <property type="project" value="InterPro"/>
</dbReference>
<name>A0A4U8YN97_9BACT</name>
<dbReference type="InterPro" id="IPR009875">
    <property type="entry name" value="PilZ_domain"/>
</dbReference>
<dbReference type="RefSeq" id="WP_180142254.1">
    <property type="nucleotide sequence ID" value="NZ_CAADHO010000006.1"/>
</dbReference>
<proteinExistence type="predicted"/>
<protein>
    <submittedName>
        <fullName evidence="2">Armadillo-type fold</fullName>
    </submittedName>
</protein>
<evidence type="ECO:0000313" key="3">
    <source>
        <dbReference type="Proteomes" id="UP000507962"/>
    </source>
</evidence>
<dbReference type="Proteomes" id="UP000507962">
    <property type="component" value="Unassembled WGS sequence"/>
</dbReference>
<dbReference type="AlphaFoldDB" id="A0A4U8YN97"/>
<sequence>MADDLNIQTALGAVNLFMSTVKNCRLYPESSDIVRQSLTSGYSRLATLFYRDAPFIVSEAQGSILFDGKLLDAKSQRMPQIHSLRLLMQALNLKSIVFDRSIDQENYAKASRILSMTPEEVDAQGGVRKVFEAEGVSFVSANHNVFLGAEADEVIESDEDFFRRIWFGQITELQALAYITRKTVNAAWLSSVSGRFLTFCADKGYEPNDWDTISRLACLNGYLVRAGSEQGNTAIFPLLYERLEALGPWLNADLLALNLSEAAVTKAVEHLENESFMLLAARLLLVKQTQRRGSRLVGRVHIKAYNDASDWILARPRGSEFSSSIEALRSREEAAQNETLARIEAAIEGLMVGESDALNDLDALAALPRVMAERTQQGKAQEVERLIQAVSLAINLEDEAKSMAAVRVLLQTAKALTGLERLDLVSRVLGPINLWARYQQEVTPLFESASDMMVNHIHNLVVGGQYGEAVPFMESFSLMAQGRLKKDLHMTRYAERTLRRMASERVFNLLMETFREDTDGHRHQASVVLALLGNIAVPPLLDLLRESEVMAERIRVMGVLKNIGPGTLEELTQRITPDSAWFYLRNLLKLLGEIGGEEHIDILEPLVTRREEQVIDAVISCAKQIGGSRRVRFFSKALLAVPDRVKPRLAGLLAQFGDDDGVYALSAVLRSRMTGSPEEKDKVIKAACSAMGEIGSMKALPTLQKVVDQKGLLGRSRYTSEQKRLAEEAILKIRHAMSKERSAPKEKEPDARVKVTRDYIASEEFGTLEAIVSGLISGGKKASALKVLLLMVERAAREKDFKRAERYKARLSDVDEMALGEVVRAEEIIDQERCFVDSGEYMETWKDFYALLTEEEASGFYHHVRNEVVEVDTEIISQGEVSNRLCFINSGRAKIVYKDDARELFIKEMCKGEVAGYDAFFHTSVCTASLVALSRVNVGFLDREVLTLMQEKHPDFLGKLQSFCGQFNNLTETVQAKGLERRRYRRFHVKGRVVFQLMTDKGTTVGKSFTGVFLDISEGGLSAVVKSSGYSMARLLLGRSICSLMKPGEGAERFSVQGRVSSVNERGENTISIHVAFARPLAVSSLEALVTTS</sequence>
<evidence type="ECO:0000259" key="1">
    <source>
        <dbReference type="PROSITE" id="PS50042"/>
    </source>
</evidence>
<dbReference type="InterPro" id="IPR016024">
    <property type="entry name" value="ARM-type_fold"/>
</dbReference>
<dbReference type="InterPro" id="IPR011989">
    <property type="entry name" value="ARM-like"/>
</dbReference>
<dbReference type="InterPro" id="IPR000595">
    <property type="entry name" value="cNMP-bd_dom"/>
</dbReference>